<dbReference type="InterPro" id="IPR010982">
    <property type="entry name" value="Lambda_DNA-bd_dom_sf"/>
</dbReference>
<comment type="caution">
    <text evidence="1">The sequence shown here is derived from an EMBL/GenBank/DDBJ whole genome shotgun (WGS) entry which is preliminary data.</text>
</comment>
<dbReference type="Proteomes" id="UP000732527">
    <property type="component" value="Unassembled WGS sequence"/>
</dbReference>
<proteinExistence type="predicted"/>
<dbReference type="SUPFAM" id="SSF47413">
    <property type="entry name" value="lambda repressor-like DNA-binding domains"/>
    <property type="match status" value="1"/>
</dbReference>
<organism evidence="1 2">
    <name type="scientific">Lactobacillus johnsonii</name>
    <dbReference type="NCBI Taxonomy" id="33959"/>
    <lineage>
        <taxon>Bacteria</taxon>
        <taxon>Bacillati</taxon>
        <taxon>Bacillota</taxon>
        <taxon>Bacilli</taxon>
        <taxon>Lactobacillales</taxon>
        <taxon>Lactobacillaceae</taxon>
        <taxon>Lactobacillus</taxon>
    </lineage>
</organism>
<gene>
    <name evidence="1" type="ORF">K8V69_06260</name>
</gene>
<accession>A0A921ELE3</accession>
<protein>
    <submittedName>
        <fullName evidence="1">Helix-turn-helix transcriptional regulator</fullName>
    </submittedName>
</protein>
<evidence type="ECO:0000313" key="1">
    <source>
        <dbReference type="EMBL" id="HJE49766.1"/>
    </source>
</evidence>
<evidence type="ECO:0000313" key="2">
    <source>
        <dbReference type="Proteomes" id="UP000732527"/>
    </source>
</evidence>
<dbReference type="EMBL" id="DYYQ01000039">
    <property type="protein sequence ID" value="HJE49766.1"/>
    <property type="molecule type" value="Genomic_DNA"/>
</dbReference>
<name>A0A921ELE3_LACJH</name>
<dbReference type="Gene3D" id="1.10.260.40">
    <property type="entry name" value="lambda repressor-like DNA-binding domains"/>
    <property type="match status" value="1"/>
</dbReference>
<dbReference type="AlphaFoldDB" id="A0A921ELE3"/>
<dbReference type="GO" id="GO:0003677">
    <property type="term" value="F:DNA binding"/>
    <property type="evidence" value="ECO:0007669"/>
    <property type="project" value="InterPro"/>
</dbReference>
<dbReference type="InterPro" id="IPR001387">
    <property type="entry name" value="Cro/C1-type_HTH"/>
</dbReference>
<sequence length="67" mass="7872">MKLSEQQVKAIKRKRGELNLTINVLANDTGVSRYTLSAIINHDRRKVQQRTFLKLNDWLIDQYTSLK</sequence>
<dbReference type="CDD" id="cd00093">
    <property type="entry name" value="HTH_XRE"/>
    <property type="match status" value="1"/>
</dbReference>
<reference evidence="1" key="2">
    <citation type="submission" date="2021-09" db="EMBL/GenBank/DDBJ databases">
        <authorList>
            <person name="Gilroy R."/>
        </authorList>
    </citation>
    <scope>NUCLEOTIDE SEQUENCE</scope>
    <source>
        <strain evidence="1">CHK192-2623</strain>
    </source>
</reference>
<reference evidence="1" key="1">
    <citation type="journal article" date="2021" name="PeerJ">
        <title>Extensive microbial diversity within the chicken gut microbiome revealed by metagenomics and culture.</title>
        <authorList>
            <person name="Gilroy R."/>
            <person name="Ravi A."/>
            <person name="Getino M."/>
            <person name="Pursley I."/>
            <person name="Horton D.L."/>
            <person name="Alikhan N.F."/>
            <person name="Baker D."/>
            <person name="Gharbi K."/>
            <person name="Hall N."/>
            <person name="Watson M."/>
            <person name="Adriaenssens E.M."/>
            <person name="Foster-Nyarko E."/>
            <person name="Jarju S."/>
            <person name="Secka A."/>
            <person name="Antonio M."/>
            <person name="Oren A."/>
            <person name="Chaudhuri R.R."/>
            <person name="La Ragione R."/>
            <person name="Hildebrand F."/>
            <person name="Pallen M.J."/>
        </authorList>
    </citation>
    <scope>NUCLEOTIDE SEQUENCE</scope>
    <source>
        <strain evidence="1">CHK192-2623</strain>
    </source>
</reference>